<dbReference type="SUPFAM" id="SSF46785">
    <property type="entry name" value="Winged helix' DNA-binding domain"/>
    <property type="match status" value="1"/>
</dbReference>
<dbReference type="EMBL" id="QGTW01000001">
    <property type="protein sequence ID" value="PWW32316.1"/>
    <property type="molecule type" value="Genomic_DNA"/>
</dbReference>
<comment type="caution">
    <text evidence="1">The sequence shown here is derived from an EMBL/GenBank/DDBJ whole genome shotgun (WGS) entry which is preliminary data.</text>
</comment>
<protein>
    <submittedName>
        <fullName evidence="1">Uncharacterized protein</fullName>
    </submittedName>
</protein>
<reference evidence="1 2" key="1">
    <citation type="submission" date="2018-05" db="EMBL/GenBank/DDBJ databases">
        <title>Freshwater and sediment microbial communities from various areas in North America, analyzing microbe dynamics in response to fracking.</title>
        <authorList>
            <person name="Lamendella R."/>
        </authorList>
    </citation>
    <scope>NUCLEOTIDE SEQUENCE [LARGE SCALE GENOMIC DNA]</scope>
    <source>
        <strain evidence="1 2">15_TX</strain>
    </source>
</reference>
<sequence>MQLELSPEPLNEKVDLLIRNQIREYTNFIMKQIMEAKNGTVFSLNLNQVEAINASGTDEIIVKPIRWMQENIKEHDKYLYLKNLSGVTEFDHAYNIGTVLQYDKICVMVDDPTIPYLGYLGGSRDQMKTVLDQVYLHKIVTAKDVAIYTNKHVNTTSTQLSQLYKKRLIKREEEILPEGGRSYIYKSLF</sequence>
<dbReference type="Proteomes" id="UP000247150">
    <property type="component" value="Unassembled WGS sequence"/>
</dbReference>
<evidence type="ECO:0000313" key="1">
    <source>
        <dbReference type="EMBL" id="PWW32316.1"/>
    </source>
</evidence>
<evidence type="ECO:0000313" key="2">
    <source>
        <dbReference type="Proteomes" id="UP000247150"/>
    </source>
</evidence>
<dbReference type="InterPro" id="IPR036390">
    <property type="entry name" value="WH_DNA-bd_sf"/>
</dbReference>
<gene>
    <name evidence="1" type="ORF">DFO73_101580</name>
</gene>
<organism evidence="1 2">
    <name type="scientific">Cytobacillus oceanisediminis</name>
    <dbReference type="NCBI Taxonomy" id="665099"/>
    <lineage>
        <taxon>Bacteria</taxon>
        <taxon>Bacillati</taxon>
        <taxon>Bacillota</taxon>
        <taxon>Bacilli</taxon>
        <taxon>Bacillales</taxon>
        <taxon>Bacillaceae</taxon>
        <taxon>Cytobacillus</taxon>
    </lineage>
</organism>
<accession>A0A2V3A6C0</accession>
<proteinExistence type="predicted"/>
<name>A0A2V3A6C0_9BACI</name>
<dbReference type="AlphaFoldDB" id="A0A2V3A6C0"/>